<gene>
    <name evidence="2" type="ORF">Hfx1149_13280</name>
</gene>
<comment type="caution">
    <text evidence="2">The sequence shown here is derived from an EMBL/GenBank/DDBJ whole genome shotgun (WGS) entry which is preliminary data.</text>
</comment>
<proteinExistence type="predicted"/>
<protein>
    <submittedName>
        <fullName evidence="2">Proton-conducting membrane transporter</fullName>
    </submittedName>
</protein>
<dbReference type="RefSeq" id="WP_151139122.1">
    <property type="nucleotide sequence ID" value="NZ_VZUS01000001.1"/>
</dbReference>
<sequence>MTTKPQLKLGSHLVPGLAAVALFVVMAVVFLGASFPNPQGFAEGANLTASIGYTMFNLGFGSVEGESMLVAFEIIDLVLVAALVGAVLLARREGESGEMRTILADGGQELKCTLFDNDEEGDQ</sequence>
<organism evidence="2">
    <name type="scientific">Haloferax sp. CBA1149</name>
    <dbReference type="NCBI Taxonomy" id="2650753"/>
    <lineage>
        <taxon>Archaea</taxon>
        <taxon>Methanobacteriati</taxon>
        <taxon>Methanobacteriota</taxon>
        <taxon>Stenosarchaea group</taxon>
        <taxon>Halobacteria</taxon>
        <taxon>Halobacteriales</taxon>
        <taxon>Haloferacaceae</taxon>
        <taxon>Haloferax</taxon>
    </lineage>
</organism>
<evidence type="ECO:0000256" key="1">
    <source>
        <dbReference type="SAM" id="Phobius"/>
    </source>
</evidence>
<evidence type="ECO:0000313" key="2">
    <source>
        <dbReference type="EMBL" id="KAB1188953.1"/>
    </source>
</evidence>
<keyword evidence="1" id="KW-0812">Transmembrane</keyword>
<accession>A0A643JZX6</accession>
<feature type="transmembrane region" description="Helical" evidence="1">
    <location>
        <begin position="68"/>
        <end position="90"/>
    </location>
</feature>
<dbReference type="AlphaFoldDB" id="A0A643JZX6"/>
<feature type="transmembrane region" description="Helical" evidence="1">
    <location>
        <begin position="12"/>
        <end position="33"/>
    </location>
</feature>
<dbReference type="InterPro" id="IPR042106">
    <property type="entry name" value="Nuo/plastoQ_OxRdtase_6_NuoJ"/>
</dbReference>
<dbReference type="EMBL" id="VZUS01000001">
    <property type="protein sequence ID" value="KAB1188953.1"/>
    <property type="molecule type" value="Genomic_DNA"/>
</dbReference>
<reference evidence="2" key="1">
    <citation type="submission" date="2019-09" db="EMBL/GenBank/DDBJ databases">
        <title>Genomic analysis of Haloferax sp. CBA1149.</title>
        <authorList>
            <person name="Roh S.W."/>
        </authorList>
    </citation>
    <scope>NUCLEOTIDE SEQUENCE</scope>
    <source>
        <strain evidence="2">CBA1149</strain>
    </source>
</reference>
<dbReference type="Gene3D" id="1.20.120.1200">
    <property type="entry name" value="NADH-ubiquinone/plastoquinone oxidoreductase chain 6, subunit NuoJ"/>
    <property type="match status" value="1"/>
</dbReference>
<name>A0A643JZX6_9EURY</name>
<keyword evidence="1" id="KW-0472">Membrane</keyword>
<keyword evidence="1" id="KW-1133">Transmembrane helix</keyword>